<dbReference type="PANTHER" id="PTHR11097">
    <property type="entry name" value="EXOSOME COMPLEX EXONUCLEASE RIBOSOMAL RNA PROCESSING PROTEIN"/>
    <property type="match status" value="1"/>
</dbReference>
<reference evidence="10" key="1">
    <citation type="journal article" date="2021" name="Nat. Commun.">
        <title>Genomic analyses provide insights into spinach domestication and the genetic basis of agronomic traits.</title>
        <authorList>
            <person name="Cai X."/>
            <person name="Sun X."/>
            <person name="Xu C."/>
            <person name="Sun H."/>
            <person name="Wang X."/>
            <person name="Ge C."/>
            <person name="Zhang Z."/>
            <person name="Wang Q."/>
            <person name="Fei Z."/>
            <person name="Jiao C."/>
            <person name="Wang Q."/>
        </authorList>
    </citation>
    <scope>NUCLEOTIDE SEQUENCE [LARGE SCALE GENOMIC DNA]</scope>
    <source>
        <strain evidence="10">cv. Varoflay</strain>
    </source>
</reference>
<dbReference type="RefSeq" id="XP_021863072.1">
    <property type="nucleotide sequence ID" value="XM_022007380.1"/>
</dbReference>
<dbReference type="GO" id="GO:0000176">
    <property type="term" value="C:nuclear exosome (RNase complex)"/>
    <property type="evidence" value="ECO:0000318"/>
    <property type="project" value="GO_Central"/>
</dbReference>
<gene>
    <name evidence="11 12" type="primary">LOC110801971</name>
</gene>
<evidence type="ECO:0000256" key="3">
    <source>
        <dbReference type="ARBA" id="ARBA00006678"/>
    </source>
</evidence>
<feature type="domain" description="Exoribonuclease phosphorolytic" evidence="8">
    <location>
        <begin position="37"/>
        <end position="168"/>
    </location>
</feature>
<dbReference type="Gene3D" id="3.30.230.70">
    <property type="entry name" value="GHMP Kinase, N-terminal domain"/>
    <property type="match status" value="1"/>
</dbReference>
<dbReference type="SUPFAM" id="SSF54211">
    <property type="entry name" value="Ribosomal protein S5 domain 2-like"/>
    <property type="match status" value="1"/>
</dbReference>
<dbReference type="Pfam" id="PF03725">
    <property type="entry name" value="RNase_PH_C"/>
    <property type="match status" value="1"/>
</dbReference>
<organism evidence="10 11">
    <name type="scientific">Spinacia oleracea</name>
    <name type="common">Spinach</name>
    <dbReference type="NCBI Taxonomy" id="3562"/>
    <lineage>
        <taxon>Eukaryota</taxon>
        <taxon>Viridiplantae</taxon>
        <taxon>Streptophyta</taxon>
        <taxon>Embryophyta</taxon>
        <taxon>Tracheophyta</taxon>
        <taxon>Spermatophyta</taxon>
        <taxon>Magnoliopsida</taxon>
        <taxon>eudicotyledons</taxon>
        <taxon>Gunneridae</taxon>
        <taxon>Pentapetalae</taxon>
        <taxon>Caryophyllales</taxon>
        <taxon>Chenopodiaceae</taxon>
        <taxon>Chenopodioideae</taxon>
        <taxon>Anserineae</taxon>
        <taxon>Spinacia</taxon>
    </lineage>
</organism>
<dbReference type="InterPro" id="IPR001247">
    <property type="entry name" value="ExoRNase_PH_dom1"/>
</dbReference>
<dbReference type="GO" id="GO:0035925">
    <property type="term" value="F:mRNA 3'-UTR AU-rich region binding"/>
    <property type="evidence" value="ECO:0000318"/>
    <property type="project" value="GO_Central"/>
</dbReference>
<evidence type="ECO:0000313" key="10">
    <source>
        <dbReference type="Proteomes" id="UP000813463"/>
    </source>
</evidence>
<reference evidence="11" key="2">
    <citation type="submission" date="2025-04" db="UniProtKB">
        <authorList>
            <consortium name="RefSeq"/>
        </authorList>
    </citation>
    <scope>IDENTIFICATION</scope>
    <source>
        <tissue evidence="12">Leaf</tissue>
    </source>
</reference>
<dbReference type="GO" id="GO:0071035">
    <property type="term" value="P:nuclear polyadenylation-dependent rRNA catabolic process"/>
    <property type="evidence" value="ECO:0000318"/>
    <property type="project" value="GO_Central"/>
</dbReference>
<feature type="domain" description="Exoribonuclease phosphorolytic" evidence="9">
    <location>
        <begin position="197"/>
        <end position="263"/>
    </location>
</feature>
<dbReference type="InterPro" id="IPR036345">
    <property type="entry name" value="ExoRNase_PH_dom2_sf"/>
</dbReference>
<evidence type="ECO:0000256" key="1">
    <source>
        <dbReference type="ARBA" id="ARBA00004123"/>
    </source>
</evidence>
<evidence type="ECO:0000256" key="2">
    <source>
        <dbReference type="ARBA" id="ARBA00004496"/>
    </source>
</evidence>
<keyword evidence="5" id="KW-0694">RNA-binding</keyword>
<dbReference type="AlphaFoldDB" id="A0A9R0J9F1"/>
<comment type="subcellular location">
    <subcellularLocation>
        <location evidence="2">Cytoplasm</location>
    </subcellularLocation>
    <subcellularLocation>
        <location evidence="1">Nucleus</location>
    </subcellularLocation>
</comment>
<dbReference type="GO" id="GO:0071038">
    <property type="term" value="P:TRAMP-dependent tRNA surveillance pathway"/>
    <property type="evidence" value="ECO:0000318"/>
    <property type="project" value="GO_Central"/>
</dbReference>
<dbReference type="InterPro" id="IPR027408">
    <property type="entry name" value="PNPase/RNase_PH_dom_sf"/>
</dbReference>
<dbReference type="FunFam" id="3.30.230.70:FF:000007">
    <property type="entry name" value="Exosome complex component RRP45B"/>
    <property type="match status" value="1"/>
</dbReference>
<evidence type="ECO:0000256" key="6">
    <source>
        <dbReference type="ARBA" id="ARBA00023242"/>
    </source>
</evidence>
<keyword evidence="10" id="KW-1185">Reference proteome</keyword>
<dbReference type="InterPro" id="IPR050590">
    <property type="entry name" value="Exosome_comp_Rrp42_subfam"/>
</dbReference>
<dbReference type="KEGG" id="soe:110801971"/>
<dbReference type="GO" id="GO:0034473">
    <property type="term" value="P:U1 snRNA 3'-end processing"/>
    <property type="evidence" value="ECO:0000318"/>
    <property type="project" value="GO_Central"/>
</dbReference>
<dbReference type="OrthoDB" id="10264038at2759"/>
<dbReference type="GO" id="GO:0034475">
    <property type="term" value="P:U4 snRNA 3'-end processing"/>
    <property type="evidence" value="ECO:0000318"/>
    <property type="project" value="GO_Central"/>
</dbReference>
<protein>
    <recommendedName>
        <fullName evidence="7">Protein ECERIFERUM 7</fullName>
    </recommendedName>
</protein>
<evidence type="ECO:0000259" key="8">
    <source>
        <dbReference type="Pfam" id="PF01138"/>
    </source>
</evidence>
<evidence type="ECO:0000256" key="5">
    <source>
        <dbReference type="ARBA" id="ARBA00022884"/>
    </source>
</evidence>
<evidence type="ECO:0000256" key="7">
    <source>
        <dbReference type="ARBA" id="ARBA00079975"/>
    </source>
</evidence>
<evidence type="ECO:0000313" key="11">
    <source>
        <dbReference type="RefSeq" id="XP_021863072.1"/>
    </source>
</evidence>
<dbReference type="GO" id="GO:0000177">
    <property type="term" value="C:cytoplasmic exosome (RNase complex)"/>
    <property type="evidence" value="ECO:0000318"/>
    <property type="project" value="GO_Central"/>
</dbReference>
<dbReference type="CDD" id="cd11368">
    <property type="entry name" value="RNase_PH_RRP45"/>
    <property type="match status" value="1"/>
</dbReference>
<dbReference type="PANTHER" id="PTHR11097:SF14">
    <property type="entry name" value="EXOSOME COMPLEX COMPONENT RRP45"/>
    <property type="match status" value="1"/>
</dbReference>
<dbReference type="InterPro" id="IPR033100">
    <property type="entry name" value="Rrp45"/>
</dbReference>
<evidence type="ECO:0000256" key="4">
    <source>
        <dbReference type="ARBA" id="ARBA00022490"/>
    </source>
</evidence>
<dbReference type="GO" id="GO:0071028">
    <property type="term" value="P:nuclear mRNA surveillance"/>
    <property type="evidence" value="ECO:0000318"/>
    <property type="project" value="GO_Central"/>
</dbReference>
<dbReference type="GeneID" id="110801971"/>
<dbReference type="GO" id="GO:0016075">
    <property type="term" value="P:rRNA catabolic process"/>
    <property type="evidence" value="ECO:0000318"/>
    <property type="project" value="GO_Central"/>
</dbReference>
<evidence type="ECO:0000313" key="12">
    <source>
        <dbReference type="RefSeq" id="XP_056693908.1"/>
    </source>
</evidence>
<dbReference type="SUPFAM" id="SSF55666">
    <property type="entry name" value="Ribonuclease PH domain 2-like"/>
    <property type="match status" value="1"/>
</dbReference>
<dbReference type="InterPro" id="IPR020568">
    <property type="entry name" value="Ribosomal_Su5_D2-typ_SF"/>
</dbReference>
<keyword evidence="6" id="KW-0539">Nucleus</keyword>
<dbReference type="GO" id="GO:0000467">
    <property type="term" value="P:exonucleolytic trimming to generate mature 3'-end of 5.8S rRNA from tricistronic rRNA transcript (SSU-rRNA, 5.8S rRNA, LSU-rRNA)"/>
    <property type="evidence" value="ECO:0000318"/>
    <property type="project" value="GO_Central"/>
</dbReference>
<dbReference type="InterPro" id="IPR015847">
    <property type="entry name" value="ExoRNase_PH_dom2"/>
</dbReference>
<sequence length="456" mass="50304">MEQRLANTWHMSVNEKKFIETALLSDVRADGRRPFDYRELTIKFGREDGSTEVQLGQTHVMSFVTAQLVQPYRDRENEGSLSIYTEFSPMADPSFEAGRPGESAIELGRIIDRGLRESRAVDTESLCVLAGKLVWSVRVDLHIIDNGGNLLDAANVAALAALMTFRRPECTLGGVDGQEVIVHPPEVQEPRALIVHHLPIAVTFAFMTEDNILVVDPTYYEEAIMKGRFIATINASEDVCAIQKAGEVGIAPTVVMQCLQIAAVKAADITSKIESAVKLYNTERENRSVKRLSSVALLNISSPSSTMTDCKSNSICERTVVLQQMRKSPSRERHISESNCMETEAPSCRGKEDASRLMKGPSCWDPFSKGVDSKHLKASLASCGKSMAIKENEKIVESKLLNLEVNSSEILKKRNSLASSDKATDVLPKSCEIKTLKDAVKPKSMRRKVISASNTR</sequence>
<dbReference type="Proteomes" id="UP000813463">
    <property type="component" value="Chromosome 1"/>
</dbReference>
<evidence type="ECO:0000259" key="9">
    <source>
        <dbReference type="Pfam" id="PF03725"/>
    </source>
</evidence>
<name>A0A9R0J9F1_SPIOL</name>
<comment type="similarity">
    <text evidence="3">Belongs to the RNase PH family.</text>
</comment>
<proteinExistence type="inferred from homology"/>
<keyword evidence="4" id="KW-0963">Cytoplasm</keyword>
<dbReference type="RefSeq" id="XP_056693908.1">
    <property type="nucleotide sequence ID" value="XM_056837930.1"/>
</dbReference>
<accession>A0A9R0J9F1</accession>
<dbReference type="GO" id="GO:0034476">
    <property type="term" value="P:U5 snRNA 3'-end processing"/>
    <property type="evidence" value="ECO:0000318"/>
    <property type="project" value="GO_Central"/>
</dbReference>
<dbReference type="Pfam" id="PF01138">
    <property type="entry name" value="RNase_PH"/>
    <property type="match status" value="1"/>
</dbReference>